<protein>
    <submittedName>
        <fullName evidence="2">Uncharacterized protein</fullName>
    </submittedName>
</protein>
<comment type="caution">
    <text evidence="2">The sequence shown here is derived from an EMBL/GenBank/DDBJ whole genome shotgun (WGS) entry which is preliminary data.</text>
</comment>
<evidence type="ECO:0000313" key="2">
    <source>
        <dbReference type="EMBL" id="GHJ85587.1"/>
    </source>
</evidence>
<gene>
    <name evidence="2" type="ORF">NliqN6_1989</name>
</gene>
<dbReference type="EMBL" id="BLZA01000013">
    <property type="protein sequence ID" value="GHJ85587.1"/>
    <property type="molecule type" value="Genomic_DNA"/>
</dbReference>
<feature type="region of interest" description="Disordered" evidence="1">
    <location>
        <begin position="1"/>
        <end position="73"/>
    </location>
</feature>
<accession>A0A8H3YET9</accession>
<dbReference type="Proteomes" id="UP000620104">
    <property type="component" value="Unassembled WGS sequence"/>
</dbReference>
<dbReference type="AlphaFoldDB" id="A0A8H3YET9"/>
<evidence type="ECO:0000313" key="3">
    <source>
        <dbReference type="Proteomes" id="UP000620104"/>
    </source>
</evidence>
<evidence type="ECO:0000256" key="1">
    <source>
        <dbReference type="SAM" id="MobiDB-lite"/>
    </source>
</evidence>
<reference evidence="2" key="1">
    <citation type="submission" date="2020-07" db="EMBL/GenBank/DDBJ databases">
        <title>Draft Genome Sequence of a Deep-Sea Yeast, Naganishia (Cryptococcus) liquefaciens strain N6.</title>
        <authorList>
            <person name="Han Y.W."/>
            <person name="Kajitani R."/>
            <person name="Morimoto H."/>
            <person name="Parhat M."/>
            <person name="Tsubouchi H."/>
            <person name="Bakenova O."/>
            <person name="Ogata M."/>
            <person name="Argunhan B."/>
            <person name="Aoki R."/>
            <person name="Kajiwara S."/>
            <person name="Itoh T."/>
            <person name="Iwasaki H."/>
        </authorList>
    </citation>
    <scope>NUCLEOTIDE SEQUENCE</scope>
    <source>
        <strain evidence="2">N6</strain>
    </source>
</reference>
<name>A0A8H3YET9_9TREE</name>
<proteinExistence type="predicted"/>
<organism evidence="2 3">
    <name type="scientific">Naganishia liquefaciens</name>
    <dbReference type="NCBI Taxonomy" id="104408"/>
    <lineage>
        <taxon>Eukaryota</taxon>
        <taxon>Fungi</taxon>
        <taxon>Dikarya</taxon>
        <taxon>Basidiomycota</taxon>
        <taxon>Agaricomycotina</taxon>
        <taxon>Tremellomycetes</taxon>
        <taxon>Filobasidiales</taxon>
        <taxon>Filobasidiaceae</taxon>
        <taxon>Naganishia</taxon>
    </lineage>
</organism>
<keyword evidence="3" id="KW-1185">Reference proteome</keyword>
<sequence length="73" mass="7767">MGNAGGPHLSPTMSSSLSDRRDKSLSIRGASKAAFREESAIGIWPSEENREDRGGSPIGAEFEEAFGVDCKKP</sequence>